<dbReference type="PANTHER" id="PTHR16487">
    <property type="entry name" value="PPP4R2-RELATED PROTEIN"/>
    <property type="match status" value="1"/>
</dbReference>
<dbReference type="InParanoid" id="F0XU73"/>
<feature type="compositionally biased region" description="Acidic residues" evidence="2">
    <location>
        <begin position="483"/>
        <end position="503"/>
    </location>
</feature>
<feature type="compositionally biased region" description="Acidic residues" evidence="2">
    <location>
        <begin position="515"/>
        <end position="524"/>
    </location>
</feature>
<dbReference type="RefSeq" id="XP_014167894.1">
    <property type="nucleotide sequence ID" value="XM_014312419.1"/>
</dbReference>
<evidence type="ECO:0000313" key="3">
    <source>
        <dbReference type="EMBL" id="EFW98411.1"/>
    </source>
</evidence>
<feature type="region of interest" description="Disordered" evidence="2">
    <location>
        <begin position="574"/>
        <end position="701"/>
    </location>
</feature>
<dbReference type="HOGENOM" id="CLU_024587_1_0_1"/>
<dbReference type="GO" id="GO:0030289">
    <property type="term" value="C:protein phosphatase 4 complex"/>
    <property type="evidence" value="ECO:0007669"/>
    <property type="project" value="InterPro"/>
</dbReference>
<feature type="compositionally biased region" description="Polar residues" evidence="2">
    <location>
        <begin position="686"/>
        <end position="701"/>
    </location>
</feature>
<feature type="region of interest" description="Disordered" evidence="2">
    <location>
        <begin position="276"/>
        <end position="322"/>
    </location>
</feature>
<reference evidence="3 4" key="1">
    <citation type="journal article" date="2011" name="Proc. Natl. Acad. Sci. U.S.A.">
        <title>Genome and transcriptome analyses of the mountain pine beetle-fungal symbiont Grosmannia clavigera, a lodgepole pine pathogen.</title>
        <authorList>
            <person name="DiGuistini S."/>
            <person name="Wang Y."/>
            <person name="Liao N.Y."/>
            <person name="Taylor G."/>
            <person name="Tanguay P."/>
            <person name="Feau N."/>
            <person name="Henrissat B."/>
            <person name="Chan S.K."/>
            <person name="Hesse-Orce U."/>
            <person name="Alamouti S.M."/>
            <person name="Tsui C.K.M."/>
            <person name="Docking R.T."/>
            <person name="Levasseur A."/>
            <person name="Haridas S."/>
            <person name="Robertson G."/>
            <person name="Birol I."/>
            <person name="Holt R.A."/>
            <person name="Marra M.A."/>
            <person name="Hamelin R.C."/>
            <person name="Hirst M."/>
            <person name="Jones S.J.M."/>
            <person name="Bohlmann J."/>
            <person name="Breuil C."/>
        </authorList>
    </citation>
    <scope>NUCLEOTIDE SEQUENCE [LARGE SCALE GENOMIC DNA]</scope>
    <source>
        <strain evidence="4">kw1407 / UAMH 11150</strain>
    </source>
</reference>
<dbReference type="STRING" id="655863.F0XU73"/>
<dbReference type="eggNOG" id="ENOG502SBSZ">
    <property type="taxonomic scope" value="Eukaryota"/>
</dbReference>
<proteinExistence type="inferred from homology"/>
<feature type="region of interest" description="Disordered" evidence="2">
    <location>
        <begin position="41"/>
        <end position="68"/>
    </location>
</feature>
<name>F0XU73_GROCL</name>
<evidence type="ECO:0008006" key="5">
    <source>
        <dbReference type="Google" id="ProtNLM"/>
    </source>
</evidence>
<keyword evidence="4" id="KW-1185">Reference proteome</keyword>
<organism evidence="4">
    <name type="scientific">Grosmannia clavigera (strain kw1407 / UAMH 11150)</name>
    <name type="common">Blue stain fungus</name>
    <name type="synonym">Graphiocladiella clavigera</name>
    <dbReference type="NCBI Taxonomy" id="655863"/>
    <lineage>
        <taxon>Eukaryota</taxon>
        <taxon>Fungi</taxon>
        <taxon>Dikarya</taxon>
        <taxon>Ascomycota</taxon>
        <taxon>Pezizomycotina</taxon>
        <taxon>Sordariomycetes</taxon>
        <taxon>Sordariomycetidae</taxon>
        <taxon>Ophiostomatales</taxon>
        <taxon>Ophiostomataceae</taxon>
        <taxon>Leptographium</taxon>
    </lineage>
</organism>
<dbReference type="GO" id="GO:0005634">
    <property type="term" value="C:nucleus"/>
    <property type="evidence" value="ECO:0007669"/>
    <property type="project" value="TreeGrafter"/>
</dbReference>
<feature type="compositionally biased region" description="Basic and acidic residues" evidence="2">
    <location>
        <begin position="647"/>
        <end position="672"/>
    </location>
</feature>
<dbReference type="EMBL" id="GL630006">
    <property type="protein sequence ID" value="EFW98411.1"/>
    <property type="molecule type" value="Genomic_DNA"/>
</dbReference>
<dbReference type="AlphaFoldDB" id="F0XU73"/>
<dbReference type="GO" id="GO:0005737">
    <property type="term" value="C:cytoplasm"/>
    <property type="evidence" value="ECO:0007669"/>
    <property type="project" value="TreeGrafter"/>
</dbReference>
<dbReference type="Proteomes" id="UP000007796">
    <property type="component" value="Unassembled WGS sequence"/>
</dbReference>
<evidence type="ECO:0000313" key="4">
    <source>
        <dbReference type="Proteomes" id="UP000007796"/>
    </source>
</evidence>
<evidence type="ECO:0000256" key="2">
    <source>
        <dbReference type="SAM" id="MobiDB-lite"/>
    </source>
</evidence>
<feature type="compositionally biased region" description="Gly residues" evidence="2">
    <location>
        <begin position="306"/>
        <end position="317"/>
    </location>
</feature>
<feature type="region of interest" description="Disordered" evidence="2">
    <location>
        <begin position="460"/>
        <end position="559"/>
    </location>
</feature>
<feature type="region of interest" description="Disordered" evidence="2">
    <location>
        <begin position="334"/>
        <end position="397"/>
    </location>
</feature>
<protein>
    <recommendedName>
        <fullName evidence="5">Protein phosphatase 4 core regulatory subunit R2</fullName>
    </recommendedName>
</protein>
<gene>
    <name evidence="3" type="ORF">CMQ_4263</name>
</gene>
<feature type="compositionally biased region" description="Low complexity" evidence="2">
    <location>
        <begin position="294"/>
        <end position="305"/>
    </location>
</feature>
<dbReference type="GO" id="GO:0019888">
    <property type="term" value="F:protein phosphatase regulator activity"/>
    <property type="evidence" value="ECO:0007669"/>
    <property type="project" value="InterPro"/>
</dbReference>
<feature type="compositionally biased region" description="Gly residues" evidence="2">
    <location>
        <begin position="461"/>
        <end position="472"/>
    </location>
</feature>
<evidence type="ECO:0000256" key="1">
    <source>
        <dbReference type="ARBA" id="ARBA00009207"/>
    </source>
</evidence>
<feature type="compositionally biased region" description="Low complexity" evidence="2">
    <location>
        <begin position="335"/>
        <end position="373"/>
    </location>
</feature>
<dbReference type="OrthoDB" id="341898at2759"/>
<accession>F0XU73</accession>
<dbReference type="InterPro" id="IPR015267">
    <property type="entry name" value="PPP4R2"/>
</dbReference>
<feature type="compositionally biased region" description="Basic and acidic residues" evidence="2">
    <location>
        <begin position="377"/>
        <end position="387"/>
    </location>
</feature>
<dbReference type="PANTHER" id="PTHR16487:SF0">
    <property type="entry name" value="PROTEIN PHOSPHATASE 4 REGULATORY SUBUNIT 2-RELATED"/>
    <property type="match status" value="1"/>
</dbReference>
<dbReference type="GeneID" id="25977455"/>
<sequence length="701" mass="71601">MDTDEDLLQRLAAGGAIDYSVWPRLLCTVVSRLETIAHNDFSIPNIPPPKPLQLSPLSPVRSSTSAGANGAHVAIAAAPASDGASPSPDANKENTTPALSQTAEDLSNGRSAGMPATPVASATAAAAALPAVSSPPGSSHTEAEGPLPVQIADLLNRIITTLTTTFAQYPPHTIQRLSELILTPRRHYRNVTSYLHAVDRVATVTSGSNTYPLPPAISDMSAMSLLANGVIPSASTSAGAAATANGDVSAAAATDSANASLNVGSDEALGGALLTPIPWLRPRPNSSGDEHTDGSSPPSSSDSGDGMIGSDGDGGSGSDSIIISGGLVLNTLSAQSAPSPQQQSQSPQPQSQQQQSSLQEQQSPQGQSQSQHKSPSHRIEGHVRTESTETIDGPNGVGSIETVSVSVNGIPSHGAMTAAVQLQQQRGITQGELLRQEQKAGVVPVSQLARAAAAAAAVSGVAGGSGGGGGGNNFKNHFHGRMDEDEDGADVEGEETGTSEQEEAGTKSKDGETQATEEDEDEEEVPHARGPDEIGAADMGPQPDRGSDPHSIDLEAAVGRKAVPLPGAAAAISGRHAATMKKVTAAEAEAGSAEAVPETSVGHPQIVRASTPKREAEESLRSSVPTKRLKEEEEGSKMDTDTDTEADATKPAKEASRDKAAKEPAAMEEKKQVTTAMAVDRKNPANKGNDTASKLSTSTSS</sequence>
<feature type="compositionally biased region" description="Low complexity" evidence="2">
    <location>
        <begin position="585"/>
        <end position="595"/>
    </location>
</feature>
<comment type="similarity">
    <text evidence="1">Belongs to the PPP4R2 family.</text>
</comment>
<feature type="compositionally biased region" description="Basic and acidic residues" evidence="2">
    <location>
        <begin position="628"/>
        <end position="640"/>
    </location>
</feature>